<dbReference type="AlphaFoldDB" id="A0A7N2KMD2"/>
<evidence type="ECO:0000256" key="4">
    <source>
        <dbReference type="ARBA" id="ARBA00022927"/>
    </source>
</evidence>
<keyword evidence="7" id="KW-0472">Membrane</keyword>
<dbReference type="GO" id="GO:0005794">
    <property type="term" value="C:Golgi apparatus"/>
    <property type="evidence" value="ECO:0007669"/>
    <property type="project" value="UniProtKB-SubCell"/>
</dbReference>
<reference evidence="11 12" key="1">
    <citation type="journal article" date="2016" name="G3 (Bethesda)">
        <title>First Draft Assembly and Annotation of the Genome of a California Endemic Oak Quercus lobata Nee (Fagaceae).</title>
        <authorList>
            <person name="Sork V.L."/>
            <person name="Fitz-Gibbon S.T."/>
            <person name="Puiu D."/>
            <person name="Crepeau M."/>
            <person name="Gugger P.F."/>
            <person name="Sherman R."/>
            <person name="Stevens K."/>
            <person name="Langley C.H."/>
            <person name="Pellegrini M."/>
            <person name="Salzberg S.L."/>
        </authorList>
    </citation>
    <scope>NUCLEOTIDE SEQUENCE [LARGE SCALE GENOMIC DNA]</scope>
    <source>
        <strain evidence="11 12">cv. SW786</strain>
    </source>
</reference>
<accession>A0A7N2KMD2</accession>
<evidence type="ECO:0000259" key="10">
    <source>
        <dbReference type="Pfam" id="PF09177"/>
    </source>
</evidence>
<protein>
    <recommendedName>
        <fullName evidence="10">Syntaxin 6/10/61 N-terminal domain-containing protein</fullName>
    </recommendedName>
</protein>
<evidence type="ECO:0000256" key="1">
    <source>
        <dbReference type="ARBA" id="ARBA00009063"/>
    </source>
</evidence>
<dbReference type="CDD" id="cd21445">
    <property type="entry name" value="SNARE_NTD_AtSYP61-like"/>
    <property type="match status" value="1"/>
</dbReference>
<dbReference type="Proteomes" id="UP000594261">
    <property type="component" value="Chromosome 1"/>
</dbReference>
<evidence type="ECO:0000256" key="2">
    <source>
        <dbReference type="ARBA" id="ARBA00022448"/>
    </source>
</evidence>
<organism evidence="11 12">
    <name type="scientific">Quercus lobata</name>
    <name type="common">Valley oak</name>
    <dbReference type="NCBI Taxonomy" id="97700"/>
    <lineage>
        <taxon>Eukaryota</taxon>
        <taxon>Viridiplantae</taxon>
        <taxon>Streptophyta</taxon>
        <taxon>Embryophyta</taxon>
        <taxon>Tracheophyta</taxon>
        <taxon>Spermatophyta</taxon>
        <taxon>Magnoliopsida</taxon>
        <taxon>eudicotyledons</taxon>
        <taxon>Gunneridae</taxon>
        <taxon>Pentapetalae</taxon>
        <taxon>rosids</taxon>
        <taxon>fabids</taxon>
        <taxon>Fagales</taxon>
        <taxon>Fagaceae</taxon>
        <taxon>Quercus</taxon>
    </lineage>
</organism>
<dbReference type="Gene3D" id="1.20.58.90">
    <property type="match status" value="1"/>
</dbReference>
<keyword evidence="3" id="KW-0812">Transmembrane</keyword>
<dbReference type="GO" id="GO:0048193">
    <property type="term" value="P:Golgi vesicle transport"/>
    <property type="evidence" value="ECO:0007669"/>
    <property type="project" value="InterPro"/>
</dbReference>
<dbReference type="SUPFAM" id="SSF47661">
    <property type="entry name" value="t-snare proteins"/>
    <property type="match status" value="1"/>
</dbReference>
<dbReference type="InterPro" id="IPR015260">
    <property type="entry name" value="Syntaxin-6/10/61_N"/>
</dbReference>
<evidence type="ECO:0000256" key="8">
    <source>
        <dbReference type="ARBA" id="ARBA00037801"/>
    </source>
</evidence>
<evidence type="ECO:0000256" key="9">
    <source>
        <dbReference type="SAM" id="MobiDB-lite"/>
    </source>
</evidence>
<dbReference type="EnsemblPlants" id="QL01p015314:mrna">
    <property type="protein sequence ID" value="QL01p015314:mrna"/>
    <property type="gene ID" value="QL01p015314"/>
</dbReference>
<keyword evidence="2" id="KW-0813">Transport</keyword>
<evidence type="ECO:0000313" key="11">
    <source>
        <dbReference type="EnsemblPlants" id="QL01p015314:mrna"/>
    </source>
</evidence>
<dbReference type="FunFam" id="1.20.58.90:FF:000004">
    <property type="entry name" value="Syntaxin 10"/>
    <property type="match status" value="1"/>
</dbReference>
<dbReference type="GO" id="GO:0016020">
    <property type="term" value="C:membrane"/>
    <property type="evidence" value="ECO:0007669"/>
    <property type="project" value="InterPro"/>
</dbReference>
<comment type="similarity">
    <text evidence="1">Belongs to the syntaxin family.</text>
</comment>
<dbReference type="Gramene" id="QL01p015314:mrna">
    <property type="protein sequence ID" value="QL01p015314:mrna"/>
    <property type="gene ID" value="QL01p015314"/>
</dbReference>
<keyword evidence="4" id="KW-0653">Protein transport</keyword>
<sequence length="437" mass="49858">MCSIIRTKNCTMLPLAMGTSLKHNVMFPCAFEKKQIDQLEDYCSHIILPFATPMIKRWIWTKLYSRVHLKQSPQRNTTQNTKYSSLFLSLWNSETLTLKDDQSSLLKVLHPLTCHTATHHIFNFKQYRISYYKMPSDQEDLFYVFKQNMQKSIDQLQSTFHQWERIPSNTGEQVNLRRKLLALGEGIEWQSCFLDRKVDSLGRAIAVQARNPACYGIDEVEVEKRRKWISTARTQVSAVTKAVEVVKESNGTGITSVNGMHRELMRLQNSHQTDTSNQYTAQDGENFIASESDRQFLLIKQQDKELKEVSAGVARIGAVGLTVHKVFLGQEKIKDDLGIELSSSHHKRTRHEAHAPSSKDGLDRDINKNAAAVVIESKPSSSNSAQPSSADIMDTLQRILRHQDTILRSQETITTHLVQINSRLDRLESRGPPPGYH</sequence>
<dbReference type="InParanoid" id="A0A7N2KMD2"/>
<keyword evidence="12" id="KW-1185">Reference proteome</keyword>
<feature type="region of interest" description="Disordered" evidence="9">
    <location>
        <begin position="344"/>
        <end position="365"/>
    </location>
</feature>
<evidence type="ECO:0000256" key="3">
    <source>
        <dbReference type="ARBA" id="ARBA00022692"/>
    </source>
</evidence>
<reference evidence="11" key="2">
    <citation type="submission" date="2021-01" db="UniProtKB">
        <authorList>
            <consortium name="EnsemblPlants"/>
        </authorList>
    </citation>
    <scope>IDENTIFICATION</scope>
</reference>
<evidence type="ECO:0000256" key="6">
    <source>
        <dbReference type="ARBA" id="ARBA00023034"/>
    </source>
</evidence>
<keyword evidence="6" id="KW-0333">Golgi apparatus</keyword>
<evidence type="ECO:0000256" key="7">
    <source>
        <dbReference type="ARBA" id="ARBA00023136"/>
    </source>
</evidence>
<comment type="subcellular location">
    <subcellularLocation>
        <location evidence="8">Golgi apparatus</location>
        <location evidence="8">trans-Golgi network membrane</location>
        <topology evidence="8">Single-pass type IV membrane protein</topology>
    </subcellularLocation>
</comment>
<keyword evidence="5" id="KW-1133">Transmembrane helix</keyword>
<feature type="domain" description="Syntaxin 6/10/61 N-terminal" evidence="10">
    <location>
        <begin position="140"/>
        <end position="239"/>
    </location>
</feature>
<proteinExistence type="inferred from homology"/>
<dbReference type="GO" id="GO:0015031">
    <property type="term" value="P:protein transport"/>
    <property type="evidence" value="ECO:0007669"/>
    <property type="project" value="UniProtKB-KW"/>
</dbReference>
<evidence type="ECO:0000256" key="5">
    <source>
        <dbReference type="ARBA" id="ARBA00022989"/>
    </source>
</evidence>
<name>A0A7N2KMD2_QUELO</name>
<dbReference type="Pfam" id="PF09177">
    <property type="entry name" value="STX6_10_61_N"/>
    <property type="match status" value="1"/>
</dbReference>
<dbReference type="InterPro" id="IPR010989">
    <property type="entry name" value="SNARE"/>
</dbReference>
<evidence type="ECO:0000313" key="12">
    <source>
        <dbReference type="Proteomes" id="UP000594261"/>
    </source>
</evidence>
<dbReference type="EMBL" id="LRBV02000001">
    <property type="status" value="NOT_ANNOTATED_CDS"/>
    <property type="molecule type" value="Genomic_DNA"/>
</dbReference>